<dbReference type="RefSeq" id="WP_201360897.1">
    <property type="nucleotide sequence ID" value="NZ_BNJJ01000003.1"/>
</dbReference>
<evidence type="ECO:0008006" key="4">
    <source>
        <dbReference type="Google" id="ProtNLM"/>
    </source>
</evidence>
<gene>
    <name evidence="2" type="ORF">KSZ_12190</name>
</gene>
<keyword evidence="1" id="KW-0238">DNA-binding</keyword>
<evidence type="ECO:0000313" key="2">
    <source>
        <dbReference type="EMBL" id="GHO83213.1"/>
    </source>
</evidence>
<evidence type="ECO:0000256" key="1">
    <source>
        <dbReference type="ARBA" id="ARBA00023125"/>
    </source>
</evidence>
<evidence type="ECO:0000313" key="3">
    <source>
        <dbReference type="Proteomes" id="UP000635565"/>
    </source>
</evidence>
<dbReference type="Gene3D" id="1.10.150.130">
    <property type="match status" value="1"/>
</dbReference>
<name>A0ABQ3VC21_9CHLR</name>
<keyword evidence="3" id="KW-1185">Reference proteome</keyword>
<protein>
    <recommendedName>
        <fullName evidence="4">Core-binding (CB) domain-containing protein</fullName>
    </recommendedName>
</protein>
<dbReference type="Proteomes" id="UP000635565">
    <property type="component" value="Unassembled WGS sequence"/>
</dbReference>
<dbReference type="EMBL" id="BNJJ01000003">
    <property type="protein sequence ID" value="GHO83213.1"/>
    <property type="molecule type" value="Genomic_DNA"/>
</dbReference>
<organism evidence="2 3">
    <name type="scientific">Dictyobacter formicarum</name>
    <dbReference type="NCBI Taxonomy" id="2778368"/>
    <lineage>
        <taxon>Bacteria</taxon>
        <taxon>Bacillati</taxon>
        <taxon>Chloroflexota</taxon>
        <taxon>Ktedonobacteria</taxon>
        <taxon>Ktedonobacterales</taxon>
        <taxon>Dictyobacteraceae</taxon>
        <taxon>Dictyobacter</taxon>
    </lineage>
</organism>
<dbReference type="InterPro" id="IPR010998">
    <property type="entry name" value="Integrase_recombinase_N"/>
</dbReference>
<comment type="caution">
    <text evidence="2">The sequence shown here is derived from an EMBL/GenBank/DDBJ whole genome shotgun (WGS) entry which is preliminary data.</text>
</comment>
<reference evidence="2 3" key="1">
    <citation type="journal article" date="2021" name="Int. J. Syst. Evol. Microbiol.">
        <title>Reticulibacter mediterranei gen. nov., sp. nov., within the new family Reticulibacteraceae fam. nov., and Ktedonospora formicarum gen. nov., sp. nov., Ktedonobacter robiniae sp. nov., Dictyobacter formicarum sp. nov. and Dictyobacter arantiisoli sp. nov., belonging to the class Ktedonobacteria.</title>
        <authorList>
            <person name="Yabe S."/>
            <person name="Zheng Y."/>
            <person name="Wang C.M."/>
            <person name="Sakai Y."/>
            <person name="Abe K."/>
            <person name="Yokota A."/>
            <person name="Donadio S."/>
            <person name="Cavaletti L."/>
            <person name="Monciardini P."/>
        </authorList>
    </citation>
    <scope>NUCLEOTIDE SEQUENCE [LARGE SCALE GENOMIC DNA]</scope>
    <source>
        <strain evidence="2 3">SOSP1-9</strain>
    </source>
</reference>
<proteinExistence type="predicted"/>
<sequence>MYEQEERVPFQLAVLTLIALIGYRNFLQHEQHKSISTINLRISALRAWCAWLADQGYLPLDLATRMRLASGEAGSTREGLSHTQVNALWRHKLDIA</sequence>
<accession>A0ABQ3VC21</accession>
<dbReference type="SUPFAM" id="SSF56349">
    <property type="entry name" value="DNA breaking-rejoining enzymes"/>
    <property type="match status" value="1"/>
</dbReference>
<dbReference type="InterPro" id="IPR011010">
    <property type="entry name" value="DNA_brk_join_enz"/>
</dbReference>